<evidence type="ECO:0000256" key="1">
    <source>
        <dbReference type="SAM" id="MobiDB-lite"/>
    </source>
</evidence>
<accession>A0ABN9PTP2</accession>
<gene>
    <name evidence="2" type="ORF">PCOR1329_LOCUS5862</name>
</gene>
<evidence type="ECO:0000313" key="2">
    <source>
        <dbReference type="EMBL" id="CAK0796488.1"/>
    </source>
</evidence>
<feature type="region of interest" description="Disordered" evidence="1">
    <location>
        <begin position="64"/>
        <end position="84"/>
    </location>
</feature>
<sequence length="99" mass="11036">MAPKKSAAPAPLWPRIRLPNYITNCQDAPLRKKMLNMAKDLYRARLEATMYKARVKALRTSMRTVGSGAQQALDSDTVRADTNEEKSLELKGAVIMDAD</sequence>
<protein>
    <submittedName>
        <fullName evidence="2">Uncharacterized protein</fullName>
    </submittedName>
</protein>
<evidence type="ECO:0000313" key="3">
    <source>
        <dbReference type="Proteomes" id="UP001189429"/>
    </source>
</evidence>
<dbReference type="Proteomes" id="UP001189429">
    <property type="component" value="Unassembled WGS sequence"/>
</dbReference>
<comment type="caution">
    <text evidence="2">The sequence shown here is derived from an EMBL/GenBank/DDBJ whole genome shotgun (WGS) entry which is preliminary data.</text>
</comment>
<keyword evidence="3" id="KW-1185">Reference proteome</keyword>
<feature type="compositionally biased region" description="Polar residues" evidence="1">
    <location>
        <begin position="64"/>
        <end position="74"/>
    </location>
</feature>
<organism evidence="2 3">
    <name type="scientific">Prorocentrum cordatum</name>
    <dbReference type="NCBI Taxonomy" id="2364126"/>
    <lineage>
        <taxon>Eukaryota</taxon>
        <taxon>Sar</taxon>
        <taxon>Alveolata</taxon>
        <taxon>Dinophyceae</taxon>
        <taxon>Prorocentrales</taxon>
        <taxon>Prorocentraceae</taxon>
        <taxon>Prorocentrum</taxon>
    </lineage>
</organism>
<name>A0ABN9PTP2_9DINO</name>
<proteinExistence type="predicted"/>
<reference evidence="2" key="1">
    <citation type="submission" date="2023-10" db="EMBL/GenBank/DDBJ databases">
        <authorList>
            <person name="Chen Y."/>
            <person name="Shah S."/>
            <person name="Dougan E. K."/>
            <person name="Thang M."/>
            <person name="Chan C."/>
        </authorList>
    </citation>
    <scope>NUCLEOTIDE SEQUENCE [LARGE SCALE GENOMIC DNA]</scope>
</reference>
<dbReference type="EMBL" id="CAUYUJ010001558">
    <property type="protein sequence ID" value="CAK0796488.1"/>
    <property type="molecule type" value="Genomic_DNA"/>
</dbReference>